<dbReference type="PROSITE" id="PS50112">
    <property type="entry name" value="PAS"/>
    <property type="match status" value="3"/>
</dbReference>
<evidence type="ECO:0000256" key="3">
    <source>
        <dbReference type="ARBA" id="ARBA00022553"/>
    </source>
</evidence>
<feature type="domain" description="PAS" evidence="8">
    <location>
        <begin position="248"/>
        <end position="291"/>
    </location>
</feature>
<dbReference type="PROSITE" id="PS50109">
    <property type="entry name" value="HIS_KIN"/>
    <property type="match status" value="1"/>
</dbReference>
<dbReference type="InterPro" id="IPR005467">
    <property type="entry name" value="His_kinase_dom"/>
</dbReference>
<keyword evidence="6" id="KW-0812">Transmembrane</keyword>
<dbReference type="CDD" id="cd00082">
    <property type="entry name" value="HisKA"/>
    <property type="match status" value="1"/>
</dbReference>
<dbReference type="AlphaFoldDB" id="A0AA43Q555"/>
<dbReference type="Gene3D" id="1.10.287.130">
    <property type="match status" value="1"/>
</dbReference>
<feature type="domain" description="Histidine kinase" evidence="7">
    <location>
        <begin position="755"/>
        <end position="972"/>
    </location>
</feature>
<dbReference type="InterPro" id="IPR036890">
    <property type="entry name" value="HATPase_C_sf"/>
</dbReference>
<dbReference type="Gene3D" id="2.10.70.100">
    <property type="match status" value="1"/>
</dbReference>
<keyword evidence="4" id="KW-0808">Transferase</keyword>
<feature type="domain" description="PAC" evidence="9">
    <location>
        <begin position="569"/>
        <end position="619"/>
    </location>
</feature>
<dbReference type="GO" id="GO:0000155">
    <property type="term" value="F:phosphorelay sensor kinase activity"/>
    <property type="evidence" value="ECO:0007669"/>
    <property type="project" value="InterPro"/>
</dbReference>
<dbReference type="Gene3D" id="3.30.450.20">
    <property type="entry name" value="PAS domain"/>
    <property type="match status" value="4"/>
</dbReference>
<feature type="transmembrane region" description="Helical" evidence="6">
    <location>
        <begin position="166"/>
        <end position="184"/>
    </location>
</feature>
<dbReference type="SMART" id="SM00388">
    <property type="entry name" value="HisKA"/>
    <property type="match status" value="1"/>
</dbReference>
<feature type="transmembrane region" description="Helical" evidence="6">
    <location>
        <begin position="37"/>
        <end position="57"/>
    </location>
</feature>
<dbReference type="InterPro" id="IPR003594">
    <property type="entry name" value="HATPase_dom"/>
</dbReference>
<comment type="caution">
    <text evidence="10">The sequence shown here is derived from an EMBL/GenBank/DDBJ whole genome shotgun (WGS) entry which is preliminary data.</text>
</comment>
<keyword evidence="3" id="KW-0597">Phosphoprotein</keyword>
<keyword evidence="11" id="KW-1185">Reference proteome</keyword>
<dbReference type="InterPro" id="IPR000014">
    <property type="entry name" value="PAS"/>
</dbReference>
<gene>
    <name evidence="10" type="ORF">PSU93_01870</name>
</gene>
<keyword evidence="6" id="KW-0472">Membrane</keyword>
<dbReference type="NCBIfam" id="TIGR00229">
    <property type="entry name" value="sensory_box"/>
    <property type="match status" value="4"/>
</dbReference>
<feature type="domain" description="PAC" evidence="9">
    <location>
        <begin position="305"/>
        <end position="359"/>
    </location>
</feature>
<dbReference type="Pfam" id="PF13188">
    <property type="entry name" value="PAS_8"/>
    <property type="match status" value="1"/>
</dbReference>
<dbReference type="Pfam" id="PF13426">
    <property type="entry name" value="PAS_9"/>
    <property type="match status" value="2"/>
</dbReference>
<dbReference type="InterPro" id="IPR035965">
    <property type="entry name" value="PAS-like_dom_sf"/>
</dbReference>
<dbReference type="Pfam" id="PF02518">
    <property type="entry name" value="HATPase_c"/>
    <property type="match status" value="1"/>
</dbReference>
<feature type="domain" description="PAS" evidence="8">
    <location>
        <begin position="613"/>
        <end position="683"/>
    </location>
</feature>
<dbReference type="SUPFAM" id="SSF55874">
    <property type="entry name" value="ATPase domain of HSP90 chaperone/DNA topoisomerase II/histidine kinase"/>
    <property type="match status" value="1"/>
</dbReference>
<dbReference type="Proteomes" id="UP001160519">
    <property type="component" value="Unassembled WGS sequence"/>
</dbReference>
<evidence type="ECO:0000313" key="10">
    <source>
        <dbReference type="EMBL" id="MDI1229879.1"/>
    </source>
</evidence>
<keyword evidence="6" id="KW-1133">Transmembrane helix</keyword>
<feature type="domain" description="PAS" evidence="8">
    <location>
        <begin position="488"/>
        <end position="530"/>
    </location>
</feature>
<dbReference type="PANTHER" id="PTHR43304:SF1">
    <property type="entry name" value="PAC DOMAIN-CONTAINING PROTEIN"/>
    <property type="match status" value="1"/>
</dbReference>
<evidence type="ECO:0000256" key="6">
    <source>
        <dbReference type="SAM" id="Phobius"/>
    </source>
</evidence>
<dbReference type="InterPro" id="IPR000700">
    <property type="entry name" value="PAS-assoc_C"/>
</dbReference>
<dbReference type="Gene3D" id="3.30.565.10">
    <property type="entry name" value="Histidine kinase-like ATPase, C-terminal domain"/>
    <property type="match status" value="1"/>
</dbReference>
<feature type="transmembrane region" description="Helical" evidence="6">
    <location>
        <begin position="137"/>
        <end position="154"/>
    </location>
</feature>
<evidence type="ECO:0000313" key="11">
    <source>
        <dbReference type="Proteomes" id="UP001160519"/>
    </source>
</evidence>
<name>A0AA43Q555_9GAMM</name>
<feature type="transmembrane region" description="Helical" evidence="6">
    <location>
        <begin position="12"/>
        <end position="30"/>
    </location>
</feature>
<dbReference type="SUPFAM" id="SSF47384">
    <property type="entry name" value="Homodimeric domain of signal transducing histidine kinase"/>
    <property type="match status" value="1"/>
</dbReference>
<dbReference type="Pfam" id="PF00512">
    <property type="entry name" value="HisKA"/>
    <property type="match status" value="1"/>
</dbReference>
<reference evidence="10" key="1">
    <citation type="submission" date="2023-01" db="EMBL/GenBank/DDBJ databases">
        <title>Biogeochemical cycle of methane in antarctic sediments.</title>
        <authorList>
            <person name="Roldan D.M."/>
            <person name="Menes R.J."/>
        </authorList>
    </citation>
    <scope>NUCLEOTIDE SEQUENCE [LARGE SCALE GENOMIC DNA]</scope>
    <source>
        <strain evidence="10">K-2018 MAG008</strain>
    </source>
</reference>
<feature type="transmembrane region" description="Helical" evidence="6">
    <location>
        <begin position="69"/>
        <end position="87"/>
    </location>
</feature>
<evidence type="ECO:0000256" key="5">
    <source>
        <dbReference type="ARBA" id="ARBA00022777"/>
    </source>
</evidence>
<comment type="catalytic activity">
    <reaction evidence="1">
        <text>ATP + protein L-histidine = ADP + protein N-phospho-L-histidine.</text>
        <dbReference type="EC" id="2.7.13.3"/>
    </reaction>
</comment>
<protein>
    <recommendedName>
        <fullName evidence="2">histidine kinase</fullName>
        <ecNumber evidence="2">2.7.13.3</ecNumber>
    </recommendedName>
</protein>
<dbReference type="CDD" id="cd00130">
    <property type="entry name" value="PAS"/>
    <property type="match status" value="4"/>
</dbReference>
<dbReference type="EC" id="2.7.13.3" evidence="2"/>
<dbReference type="PANTHER" id="PTHR43304">
    <property type="entry name" value="PHYTOCHROME-LIKE PROTEIN CPH1"/>
    <property type="match status" value="1"/>
</dbReference>
<dbReference type="SUPFAM" id="SSF55785">
    <property type="entry name" value="PYP-like sensor domain (PAS domain)"/>
    <property type="match status" value="4"/>
</dbReference>
<evidence type="ECO:0000256" key="1">
    <source>
        <dbReference type="ARBA" id="ARBA00000085"/>
    </source>
</evidence>
<dbReference type="Pfam" id="PF08447">
    <property type="entry name" value="PAS_3"/>
    <property type="match status" value="1"/>
</dbReference>
<evidence type="ECO:0000259" key="8">
    <source>
        <dbReference type="PROSITE" id="PS50112"/>
    </source>
</evidence>
<dbReference type="SMART" id="SM00387">
    <property type="entry name" value="HATPase_c"/>
    <property type="match status" value="1"/>
</dbReference>
<evidence type="ECO:0000259" key="9">
    <source>
        <dbReference type="PROSITE" id="PS50113"/>
    </source>
</evidence>
<dbReference type="SMART" id="SM00091">
    <property type="entry name" value="PAS"/>
    <property type="match status" value="4"/>
</dbReference>
<dbReference type="SMART" id="SM00086">
    <property type="entry name" value="PAC"/>
    <property type="match status" value="4"/>
</dbReference>
<keyword evidence="5" id="KW-0418">Kinase</keyword>
<dbReference type="EMBL" id="JAQSDF010000003">
    <property type="protein sequence ID" value="MDI1229879.1"/>
    <property type="molecule type" value="Genomic_DNA"/>
</dbReference>
<evidence type="ECO:0000256" key="4">
    <source>
        <dbReference type="ARBA" id="ARBA00022679"/>
    </source>
</evidence>
<dbReference type="GO" id="GO:0006355">
    <property type="term" value="P:regulation of DNA-templated transcription"/>
    <property type="evidence" value="ECO:0007669"/>
    <property type="project" value="InterPro"/>
</dbReference>
<feature type="transmembrane region" description="Helical" evidence="6">
    <location>
        <begin position="108"/>
        <end position="125"/>
    </location>
</feature>
<evidence type="ECO:0000259" key="7">
    <source>
        <dbReference type="PROSITE" id="PS50109"/>
    </source>
</evidence>
<dbReference type="InterPro" id="IPR001610">
    <property type="entry name" value="PAC"/>
</dbReference>
<dbReference type="InterPro" id="IPR052162">
    <property type="entry name" value="Sensor_kinase/Photoreceptor"/>
</dbReference>
<dbReference type="InterPro" id="IPR004358">
    <property type="entry name" value="Sig_transdc_His_kin-like_C"/>
</dbReference>
<accession>A0AA43Q555</accession>
<organism evidence="10 11">
    <name type="scientific">Candidatus Methylobacter titanis</name>
    <dbReference type="NCBI Taxonomy" id="3053457"/>
    <lineage>
        <taxon>Bacteria</taxon>
        <taxon>Pseudomonadati</taxon>
        <taxon>Pseudomonadota</taxon>
        <taxon>Gammaproteobacteria</taxon>
        <taxon>Methylococcales</taxon>
        <taxon>Methylococcaceae</taxon>
        <taxon>Methylobacter</taxon>
    </lineage>
</organism>
<feature type="domain" description="PAC" evidence="9">
    <location>
        <begin position="435"/>
        <end position="487"/>
    </location>
</feature>
<dbReference type="PRINTS" id="PR00344">
    <property type="entry name" value="BCTRLSENSOR"/>
</dbReference>
<proteinExistence type="predicted"/>
<dbReference type="PROSITE" id="PS50113">
    <property type="entry name" value="PAC"/>
    <property type="match status" value="3"/>
</dbReference>
<dbReference type="InterPro" id="IPR003661">
    <property type="entry name" value="HisK_dim/P_dom"/>
</dbReference>
<sequence>MSYWDSQTMGLIYLVYGLAFFVLGVVALMLSKRNTTWYHFAPQLSLLAAFGILHGIVEFIEMQKLSHSAAWLTELSRLLLAASYLSLLEFGRRTWIAISGSTRLSAPWVHGIAILGVVMLSQWTSDPFIGLTVGARWFIGAPAAMLTGLALFAIQRKIKTTGRNANWLHLVALAYICYSVLNLIPLQSDPYLPSWLPTHASFLALFDIPIQLLRTLCAVAATFGLVSLVRLAGDNCQVDATIFESHEPIVITDANSVILRINKAFTASTGYTVEELVGRKMNLLKSGHHDDAFYAAMRESIDQTETWHGKIWNRRKNGETFLNQLTVSAVKDAAGAVIYYVGIYRDITEHQKIQQLLQDKEQMLSEAQRIGHVGSWSMDLATGYLSWSEELYRIYGVTPETFGHSEQAFLNLIHPDDHASMKVWLSDCKSGKEWRELDFRIIRPDGSVRFIRGSGGLQGDEMNHPLRMVGIAQDITARKQMEKELKSSEATFRSIIEVSPVPMVLDDERLNITFLNPAFVQTFGYSFNDIPTIADWWLKACPDPDYRQWAKDTWYTALKKAKGEQTDFPPMEVTIHCKNNSIKTVLVSVAAVYHNSANLYLVILYDITQRKQFEAKLNAIFNAAAEGVITMDMAGNIVSTNTAVETIFGYKPEELLGCSINTLMPSSPRLINDGRLPPTMQSAGQIREIEGRHKNGSAVPLDLSVAEFSIDNTQYFTHIVRDVSLRKYQEQQDKAHLDELAHVTRLGLMGEMASGIAHEVNQPLTAISSYTQVSLNLVNTENPDLVKLTEILYKTQQQALRAGKIIHRMREFVKSHAKHRSTADVNSLIHDTVDMCIAELKQSDIELTFELGHNLPPVYVDHIQIEQVLINLIRNSVDALKNLPARQQRQLSIHSHLVPNQGIRVRVKDNGPGLDKDQQQKISTPFYTTKTNGMGMGLSISRSLIEAHEGTLHFNSEPGKGTTFYFTLPTADQL</sequence>
<evidence type="ECO:0000256" key="2">
    <source>
        <dbReference type="ARBA" id="ARBA00012438"/>
    </source>
</evidence>
<dbReference type="InterPro" id="IPR036097">
    <property type="entry name" value="HisK_dim/P_sf"/>
</dbReference>
<dbReference type="InterPro" id="IPR013655">
    <property type="entry name" value="PAS_fold_3"/>
</dbReference>